<protein>
    <submittedName>
        <fullName evidence="6">Hemoglobin</fullName>
    </submittedName>
</protein>
<dbReference type="GO" id="GO:0020037">
    <property type="term" value="F:heme binding"/>
    <property type="evidence" value="ECO:0007669"/>
    <property type="project" value="InterPro"/>
</dbReference>
<dbReference type="GO" id="GO:0019825">
    <property type="term" value="F:oxygen binding"/>
    <property type="evidence" value="ECO:0007669"/>
    <property type="project" value="InterPro"/>
</dbReference>
<evidence type="ECO:0000256" key="5">
    <source>
        <dbReference type="PIRSR" id="PIRSR601486-1"/>
    </source>
</evidence>
<evidence type="ECO:0000256" key="1">
    <source>
        <dbReference type="ARBA" id="ARBA00022448"/>
    </source>
</evidence>
<dbReference type="Proteomes" id="UP000292408">
    <property type="component" value="Unassembled WGS sequence"/>
</dbReference>
<gene>
    <name evidence="6" type="ORF">EV140_2213</name>
</gene>
<feature type="binding site" description="distal binding residue" evidence="5">
    <location>
        <position position="45"/>
    </location>
    <ligand>
        <name>heme</name>
        <dbReference type="ChEBI" id="CHEBI:30413"/>
    </ligand>
    <ligandPart>
        <name>Fe</name>
        <dbReference type="ChEBI" id="CHEBI:18248"/>
    </ligandPart>
</feature>
<dbReference type="OrthoDB" id="9798157at2"/>
<evidence type="ECO:0000256" key="2">
    <source>
        <dbReference type="ARBA" id="ARBA00022617"/>
    </source>
</evidence>
<organism evidence="6 7">
    <name type="scientific">Microcella alkaliphila</name>
    <dbReference type="NCBI Taxonomy" id="279828"/>
    <lineage>
        <taxon>Bacteria</taxon>
        <taxon>Bacillati</taxon>
        <taxon>Actinomycetota</taxon>
        <taxon>Actinomycetes</taxon>
        <taxon>Micrococcales</taxon>
        <taxon>Microbacteriaceae</taxon>
        <taxon>Microcella</taxon>
    </lineage>
</organism>
<comment type="caution">
    <text evidence="6">The sequence shown here is derived from an EMBL/GenBank/DDBJ whole genome shotgun (WGS) entry which is preliminary data.</text>
</comment>
<evidence type="ECO:0000256" key="4">
    <source>
        <dbReference type="ARBA" id="ARBA00023004"/>
    </source>
</evidence>
<feature type="binding site" description="distal binding residue" evidence="5">
    <location>
        <position position="69"/>
    </location>
    <ligand>
        <name>heme</name>
        <dbReference type="ChEBI" id="CHEBI:30413"/>
    </ligand>
    <ligandPart>
        <name>Fe</name>
        <dbReference type="ChEBI" id="CHEBI:18248"/>
    </ligandPart>
</feature>
<keyword evidence="1" id="KW-0813">Transport</keyword>
<dbReference type="InterPro" id="IPR001486">
    <property type="entry name" value="Hemoglobin_trunc"/>
</dbReference>
<dbReference type="CDD" id="cd00454">
    <property type="entry name" value="TrHb1_N"/>
    <property type="match status" value="1"/>
</dbReference>
<dbReference type="AlphaFoldDB" id="A0A4Q7TDK1"/>
<dbReference type="Pfam" id="PF01152">
    <property type="entry name" value="Bac_globin"/>
    <property type="match status" value="1"/>
</dbReference>
<evidence type="ECO:0000313" key="7">
    <source>
        <dbReference type="Proteomes" id="UP000292408"/>
    </source>
</evidence>
<accession>A0A4Q7TDK1</accession>
<dbReference type="Gene3D" id="1.10.490.10">
    <property type="entry name" value="Globins"/>
    <property type="match status" value="1"/>
</dbReference>
<keyword evidence="7" id="KW-1185">Reference proteome</keyword>
<dbReference type="GO" id="GO:0046872">
    <property type="term" value="F:metal ion binding"/>
    <property type="evidence" value="ECO:0007669"/>
    <property type="project" value="UniProtKB-KW"/>
</dbReference>
<reference evidence="6 7" key="1">
    <citation type="journal article" date="2015" name="Stand. Genomic Sci.">
        <title>Genomic Encyclopedia of Bacterial and Archaeal Type Strains, Phase III: the genomes of soil and plant-associated and newly described type strains.</title>
        <authorList>
            <person name="Whitman W.B."/>
            <person name="Woyke T."/>
            <person name="Klenk H.P."/>
            <person name="Zhou Y."/>
            <person name="Lilburn T.G."/>
            <person name="Beck B.J."/>
            <person name="De Vos P."/>
            <person name="Vandamme P."/>
            <person name="Eisen J.A."/>
            <person name="Garrity G."/>
            <person name="Hugenholtz P."/>
            <person name="Kyrpides N.C."/>
        </authorList>
    </citation>
    <scope>NUCLEOTIDE SEQUENCE [LARGE SCALE GENOMIC DNA]</scope>
    <source>
        <strain evidence="6 7">AC4r</strain>
    </source>
</reference>
<keyword evidence="2 5" id="KW-0349">Heme</keyword>
<sequence length="122" mass="13724">MTLYDRLGGAAGVDAAVRELSARIRVHTLLGPFFDDLDYDQIVEHRADYLVAIFGGPEAYEGRGMRESHRHLGLRDEHMDAFLHVVRETLTDLDVSPLDIEQTVVELERLRPVLVVPQSSAD</sequence>
<dbReference type="SUPFAM" id="SSF46458">
    <property type="entry name" value="Globin-like"/>
    <property type="match status" value="1"/>
</dbReference>
<dbReference type="RefSeq" id="WP_130283841.1">
    <property type="nucleotide sequence ID" value="NZ_SGXT01000017.1"/>
</dbReference>
<evidence type="ECO:0000256" key="3">
    <source>
        <dbReference type="ARBA" id="ARBA00022723"/>
    </source>
</evidence>
<dbReference type="EMBL" id="SGXT01000017">
    <property type="protein sequence ID" value="RZT58444.1"/>
    <property type="molecule type" value="Genomic_DNA"/>
</dbReference>
<keyword evidence="3 5" id="KW-0479">Metal-binding</keyword>
<dbReference type="InterPro" id="IPR012292">
    <property type="entry name" value="Globin/Proto"/>
</dbReference>
<proteinExistence type="predicted"/>
<dbReference type="InterPro" id="IPR009050">
    <property type="entry name" value="Globin-like_sf"/>
</dbReference>
<keyword evidence="4 5" id="KW-0408">Iron</keyword>
<evidence type="ECO:0000313" key="6">
    <source>
        <dbReference type="EMBL" id="RZT58444.1"/>
    </source>
</evidence>
<name>A0A4Q7TDK1_9MICO</name>